<sequence>MRNLMLLNIPCILDIPHFIDECYNYIEKYMNCRYLFENIIYLPKRRKNSDVFPGRFFSILNISLKVSKGSIVVSQRS</sequence>
<gene>
    <name evidence="1" type="ORF">SDC9_155689</name>
</gene>
<dbReference type="AlphaFoldDB" id="A0A645F2F4"/>
<protein>
    <submittedName>
        <fullName evidence="1">Uncharacterized protein</fullName>
    </submittedName>
</protein>
<reference evidence="1" key="1">
    <citation type="submission" date="2019-08" db="EMBL/GenBank/DDBJ databases">
        <authorList>
            <person name="Kucharzyk K."/>
            <person name="Murdoch R.W."/>
            <person name="Higgins S."/>
            <person name="Loffler F."/>
        </authorList>
    </citation>
    <scope>NUCLEOTIDE SEQUENCE</scope>
</reference>
<organism evidence="1">
    <name type="scientific">bioreactor metagenome</name>
    <dbReference type="NCBI Taxonomy" id="1076179"/>
    <lineage>
        <taxon>unclassified sequences</taxon>
        <taxon>metagenomes</taxon>
        <taxon>ecological metagenomes</taxon>
    </lineage>
</organism>
<comment type="caution">
    <text evidence="1">The sequence shown here is derived from an EMBL/GenBank/DDBJ whole genome shotgun (WGS) entry which is preliminary data.</text>
</comment>
<evidence type="ECO:0000313" key="1">
    <source>
        <dbReference type="EMBL" id="MPN08407.1"/>
    </source>
</evidence>
<name>A0A645F2F4_9ZZZZ</name>
<accession>A0A645F2F4</accession>
<proteinExistence type="predicted"/>
<dbReference type="EMBL" id="VSSQ01054451">
    <property type="protein sequence ID" value="MPN08407.1"/>
    <property type="molecule type" value="Genomic_DNA"/>
</dbReference>